<sequence length="392" mass="43485">MSTTTSLTVSAKAVATGLLVISDHRHSDSIIYRTTSEEFRTAKLEDGTVITLGAESELRVEYTAHARTVRLLAGEALFKVSSDQARPFVVSTFLIDVVHGTNFGVTVGTTVTVAAHEAQVTLLKQRSEREAGGRVVAAEESYRVPIGGTMPSVSTTLAAPMSLTPIVEAHPVYAPHRRSTWSSMPRSIAATKMRRRTLLRARRHRPRLPSVQPRVPVCIPSPQSFRRWHPIACHSPTRLAIHLAVNGPTTISCQFLHTLTPLGNRHRHSKRFQQFARPHAAVAAHRLRRDVRRSHSVPAIAHSGAPPSGLDACASSTAIRLDLEAYRSVARKYHARLKLEELDPTTHDLRPLTLTGMFIEQVGRECAEFMPRVFELSKELQPVAPRRRTPRR</sequence>
<dbReference type="InterPro" id="IPR006860">
    <property type="entry name" value="FecR"/>
</dbReference>
<proteinExistence type="predicted"/>
<dbReference type="InterPro" id="IPR012373">
    <property type="entry name" value="Ferrdict_sens_TM"/>
</dbReference>
<accession>A0ABV8T1Q8</accession>
<keyword evidence="3" id="KW-1185">Reference proteome</keyword>
<name>A0ABV8T1Q8_9GAMM</name>
<dbReference type="Proteomes" id="UP001595904">
    <property type="component" value="Unassembled WGS sequence"/>
</dbReference>
<evidence type="ECO:0000313" key="3">
    <source>
        <dbReference type="Proteomes" id="UP001595904"/>
    </source>
</evidence>
<evidence type="ECO:0000313" key="2">
    <source>
        <dbReference type="EMBL" id="MFC4312990.1"/>
    </source>
</evidence>
<dbReference type="PANTHER" id="PTHR30273:SF2">
    <property type="entry name" value="PROTEIN FECR"/>
    <property type="match status" value="1"/>
</dbReference>
<dbReference type="Gene3D" id="2.60.120.1440">
    <property type="match status" value="1"/>
</dbReference>
<dbReference type="RefSeq" id="WP_380602926.1">
    <property type="nucleotide sequence ID" value="NZ_JBHSDU010000015.1"/>
</dbReference>
<gene>
    <name evidence="2" type="ORF">ACFPN2_28160</name>
</gene>
<organism evidence="2 3">
    <name type="scientific">Steroidobacter flavus</name>
    <dbReference type="NCBI Taxonomy" id="1842136"/>
    <lineage>
        <taxon>Bacteria</taxon>
        <taxon>Pseudomonadati</taxon>
        <taxon>Pseudomonadota</taxon>
        <taxon>Gammaproteobacteria</taxon>
        <taxon>Steroidobacterales</taxon>
        <taxon>Steroidobacteraceae</taxon>
        <taxon>Steroidobacter</taxon>
    </lineage>
</organism>
<dbReference type="Pfam" id="PF04773">
    <property type="entry name" value="FecR"/>
    <property type="match status" value="1"/>
</dbReference>
<protein>
    <submittedName>
        <fullName evidence="2">FecR domain-containing protein</fullName>
    </submittedName>
</protein>
<evidence type="ECO:0000259" key="1">
    <source>
        <dbReference type="Pfam" id="PF04773"/>
    </source>
</evidence>
<feature type="domain" description="FecR protein" evidence="1">
    <location>
        <begin position="32"/>
        <end position="120"/>
    </location>
</feature>
<comment type="caution">
    <text evidence="2">The sequence shown here is derived from an EMBL/GenBank/DDBJ whole genome shotgun (WGS) entry which is preliminary data.</text>
</comment>
<reference evidence="3" key="1">
    <citation type="journal article" date="2019" name="Int. J. Syst. Evol. Microbiol.">
        <title>The Global Catalogue of Microorganisms (GCM) 10K type strain sequencing project: providing services to taxonomists for standard genome sequencing and annotation.</title>
        <authorList>
            <consortium name="The Broad Institute Genomics Platform"/>
            <consortium name="The Broad Institute Genome Sequencing Center for Infectious Disease"/>
            <person name="Wu L."/>
            <person name="Ma J."/>
        </authorList>
    </citation>
    <scope>NUCLEOTIDE SEQUENCE [LARGE SCALE GENOMIC DNA]</scope>
    <source>
        <strain evidence="3">CGMCC 1.10759</strain>
    </source>
</reference>
<dbReference type="EMBL" id="JBHSDU010000015">
    <property type="protein sequence ID" value="MFC4312990.1"/>
    <property type="molecule type" value="Genomic_DNA"/>
</dbReference>
<dbReference type="PANTHER" id="PTHR30273">
    <property type="entry name" value="PERIPLASMIC SIGNAL SENSOR AND SIGMA FACTOR ACTIVATOR FECR-RELATED"/>
    <property type="match status" value="1"/>
</dbReference>